<name>A0A368KYR6_9BURK</name>
<dbReference type="Gene3D" id="3.40.50.10610">
    <property type="entry name" value="ABC-type transport auxiliary lipoprotein component"/>
    <property type="match status" value="1"/>
</dbReference>
<dbReference type="Pfam" id="PF03886">
    <property type="entry name" value="ABC_trans_aux"/>
    <property type="match status" value="1"/>
</dbReference>
<dbReference type="SUPFAM" id="SSF159594">
    <property type="entry name" value="XCC0632-like"/>
    <property type="match status" value="1"/>
</dbReference>
<dbReference type="InterPro" id="IPR005586">
    <property type="entry name" value="ABC_trans_aux"/>
</dbReference>
<gene>
    <name evidence="2" type="ORF">DU000_11350</name>
</gene>
<protein>
    <recommendedName>
        <fullName evidence="1">ABC-type transport auxiliary lipoprotein component domain-containing protein</fullName>
    </recommendedName>
</protein>
<evidence type="ECO:0000259" key="1">
    <source>
        <dbReference type="Pfam" id="PF03886"/>
    </source>
</evidence>
<feature type="domain" description="ABC-type transport auxiliary lipoprotein component" evidence="1">
    <location>
        <begin position="49"/>
        <end position="219"/>
    </location>
</feature>
<sequence length="229" mass="25223">MSVRILLLNFCAAWRARYWSSILVLGLSACGSTQPVRHWHLSAESAPRPPVVSPAANAPACQLRLLPLSVPDYLRRSELVIHPAPAQIAFAGTEFWISPFPDTLQAGLLSQWRLEPNASARWRWADENDASAADALRLQVTLETVNNLLDAQGAQTQWQVSWRWQRVNAQQGDAPSQLPGRQPPGVAMTTAIQQRASGEPYAALVQATRQATRDLAQKILASLPFSTCR</sequence>
<proteinExistence type="predicted"/>
<dbReference type="EMBL" id="QPGB01000006">
    <property type="protein sequence ID" value="RCS56555.1"/>
    <property type="molecule type" value="Genomic_DNA"/>
</dbReference>
<dbReference type="RefSeq" id="WP_114403531.1">
    <property type="nucleotide sequence ID" value="NZ_QPGB01000006.1"/>
</dbReference>
<evidence type="ECO:0000313" key="2">
    <source>
        <dbReference type="EMBL" id="RCS56555.1"/>
    </source>
</evidence>
<evidence type="ECO:0000313" key="3">
    <source>
        <dbReference type="Proteomes" id="UP000252357"/>
    </source>
</evidence>
<keyword evidence="3" id="KW-1185">Reference proteome</keyword>
<dbReference type="Proteomes" id="UP000252357">
    <property type="component" value="Unassembled WGS sequence"/>
</dbReference>
<comment type="caution">
    <text evidence="2">The sequence shown here is derived from an EMBL/GenBank/DDBJ whole genome shotgun (WGS) entry which is preliminary data.</text>
</comment>
<dbReference type="AlphaFoldDB" id="A0A368KYR6"/>
<accession>A0A368KYR6</accession>
<dbReference type="PROSITE" id="PS51257">
    <property type="entry name" value="PROKAR_LIPOPROTEIN"/>
    <property type="match status" value="1"/>
</dbReference>
<organism evidence="2 3">
    <name type="scientific">Parvibium lacunae</name>
    <dbReference type="NCBI Taxonomy" id="1888893"/>
    <lineage>
        <taxon>Bacteria</taxon>
        <taxon>Pseudomonadati</taxon>
        <taxon>Pseudomonadota</taxon>
        <taxon>Betaproteobacteria</taxon>
        <taxon>Burkholderiales</taxon>
        <taxon>Alcaligenaceae</taxon>
        <taxon>Parvibium</taxon>
    </lineage>
</organism>
<reference evidence="2 3" key="1">
    <citation type="journal article" date="2018" name="Int. J. Syst. Evol. Microbiol.">
        <title>Parvibium lacunae gen. nov., sp. nov., a new member of the family Alcaligenaceae isolated from a freshwater pond.</title>
        <authorList>
            <person name="Chen W.M."/>
            <person name="Xie P.B."/>
            <person name="Hsu M.Y."/>
            <person name="Sheu S.Y."/>
        </authorList>
    </citation>
    <scope>NUCLEOTIDE SEQUENCE [LARGE SCALE GENOMIC DNA]</scope>
    <source>
        <strain evidence="2 3">KMB9</strain>
    </source>
</reference>